<accession>D9WGG7</accession>
<feature type="compositionally biased region" description="Basic and acidic residues" evidence="1">
    <location>
        <begin position="218"/>
        <end position="227"/>
    </location>
</feature>
<feature type="transmembrane region" description="Helical" evidence="2">
    <location>
        <begin position="130"/>
        <end position="153"/>
    </location>
</feature>
<evidence type="ECO:0000313" key="3">
    <source>
        <dbReference type="EMBL" id="EFL25355.1"/>
    </source>
</evidence>
<dbReference type="AlphaFoldDB" id="D9WGG7"/>
<evidence type="ECO:0000313" key="4">
    <source>
        <dbReference type="Proteomes" id="UP000003963"/>
    </source>
</evidence>
<organism evidence="3 4">
    <name type="scientific">Streptomyces himastatinicus ATCC 53653</name>
    <dbReference type="NCBI Taxonomy" id="457427"/>
    <lineage>
        <taxon>Bacteria</taxon>
        <taxon>Bacillati</taxon>
        <taxon>Actinomycetota</taxon>
        <taxon>Actinomycetes</taxon>
        <taxon>Kitasatosporales</taxon>
        <taxon>Streptomycetaceae</taxon>
        <taxon>Streptomyces</taxon>
        <taxon>Streptomyces violaceusniger group</taxon>
    </lineage>
</organism>
<feature type="region of interest" description="Disordered" evidence="1">
    <location>
        <begin position="96"/>
        <end position="122"/>
    </location>
</feature>
<feature type="region of interest" description="Disordered" evidence="1">
    <location>
        <begin position="19"/>
        <end position="43"/>
    </location>
</feature>
<dbReference type="EMBL" id="GG657754">
    <property type="protein sequence ID" value="EFL25355.1"/>
    <property type="molecule type" value="Genomic_DNA"/>
</dbReference>
<keyword evidence="2" id="KW-0812">Transmembrane</keyword>
<name>D9WGG7_9ACTN</name>
<keyword evidence="2" id="KW-0472">Membrane</keyword>
<gene>
    <name evidence="3" type="ORF">SSOG_05069</name>
</gene>
<feature type="region of interest" description="Disordered" evidence="1">
    <location>
        <begin position="299"/>
        <end position="396"/>
    </location>
</feature>
<proteinExistence type="predicted"/>
<sequence>MMADDHRYSWLDDKAAERLLRGEPVDGQHDAPDSRSDRPRAEAERLAAVLGAVAEAGRRTDGAAANGTAPLPGEEAAVAAFRAARTKPSVVAISAEDQVGGKSTRIARPDDSAPPRTGWRGVRRPLRAGMVAAVAGCALSGFAVAAAAGVLPFGQSGGTPGPDTSVTDTGPGSGESARPEISEDDGSPDPHAPGTSEGAQGRGVPGGGDGKGKHGKDGKRDRHDKPGKQGKGPKAGAWKSGTGIGPDNGTGQRALGSCRRYLAAEAGTGPGLGPKGMQKLTRAAGSRSAIHDYCVQLVGHDPVPRSGTEDTGTSAGTGGDGGSSDPAPPPPSGDDSGTPSPDPTSSSDTPSTLSGTPSGGSDETSSKSSSKGSSAEPSDSATPSADPATPTKSGAS</sequence>
<evidence type="ECO:0000256" key="1">
    <source>
        <dbReference type="SAM" id="MobiDB-lite"/>
    </source>
</evidence>
<dbReference type="HOGENOM" id="CLU_047403_0_0_11"/>
<dbReference type="STRING" id="457427.SSOG_05069"/>
<keyword evidence="4" id="KW-1185">Reference proteome</keyword>
<keyword evidence="2" id="KW-1133">Transmembrane helix</keyword>
<dbReference type="Proteomes" id="UP000003963">
    <property type="component" value="Unassembled WGS sequence"/>
</dbReference>
<evidence type="ECO:0000256" key="2">
    <source>
        <dbReference type="SAM" id="Phobius"/>
    </source>
</evidence>
<protein>
    <submittedName>
        <fullName evidence="3">LigA protein</fullName>
    </submittedName>
</protein>
<feature type="compositionally biased region" description="Low complexity" evidence="1">
    <location>
        <begin position="333"/>
        <end position="381"/>
    </location>
</feature>
<reference evidence="3 4" key="1">
    <citation type="submission" date="2009-02" db="EMBL/GenBank/DDBJ databases">
        <title>Annotation of Streptomyces hygroscopicus strain ATCC 53653.</title>
        <authorList>
            <consortium name="The Broad Institute Genome Sequencing Platform"/>
            <consortium name="Broad Institute Microbial Sequencing Center"/>
            <person name="Fischbach M."/>
            <person name="Godfrey P."/>
            <person name="Ward D."/>
            <person name="Young S."/>
            <person name="Zeng Q."/>
            <person name="Koehrsen M."/>
            <person name="Alvarado L."/>
            <person name="Berlin A.M."/>
            <person name="Bochicchio J."/>
            <person name="Borenstein D."/>
            <person name="Chapman S.B."/>
            <person name="Chen Z."/>
            <person name="Engels R."/>
            <person name="Freedman E."/>
            <person name="Gellesch M."/>
            <person name="Goldberg J."/>
            <person name="Griggs A."/>
            <person name="Gujja S."/>
            <person name="Heilman E.R."/>
            <person name="Heiman D.I."/>
            <person name="Hepburn T.A."/>
            <person name="Howarth C."/>
            <person name="Jen D."/>
            <person name="Larson L."/>
            <person name="Lewis B."/>
            <person name="Mehta T."/>
            <person name="Park D."/>
            <person name="Pearson M."/>
            <person name="Richards J."/>
            <person name="Roberts A."/>
            <person name="Saif S."/>
            <person name="Shea T.D."/>
            <person name="Shenoy N."/>
            <person name="Sisk P."/>
            <person name="Stolte C."/>
            <person name="Sykes S.N."/>
            <person name="Thomson T."/>
            <person name="Walk T."/>
            <person name="White J."/>
            <person name="Yandava C."/>
            <person name="Straight P."/>
            <person name="Clardy J."/>
            <person name="Hung D."/>
            <person name="Kolter R."/>
            <person name="Mekalanos J."/>
            <person name="Walker S."/>
            <person name="Walsh C.T."/>
            <person name="Wieland-Brown L.C."/>
            <person name="Haas B."/>
            <person name="Nusbaum C."/>
            <person name="Birren B."/>
        </authorList>
    </citation>
    <scope>NUCLEOTIDE SEQUENCE [LARGE SCALE GENOMIC DNA]</scope>
    <source>
        <strain evidence="3 4">ATCC 53653</strain>
    </source>
</reference>
<feature type="region of interest" description="Disordered" evidence="1">
    <location>
        <begin position="154"/>
        <end position="287"/>
    </location>
</feature>
<feature type="compositionally biased region" description="Gly residues" evidence="1">
    <location>
        <begin position="200"/>
        <end position="209"/>
    </location>
</feature>